<dbReference type="InterPro" id="IPR039145">
    <property type="entry name" value="Ribosomal_mL40_metazoa/plant"/>
</dbReference>
<evidence type="ECO:0000313" key="1">
    <source>
        <dbReference type="EMBL" id="KAK4339350.1"/>
    </source>
</evidence>
<dbReference type="AlphaFoldDB" id="A0AAE1QTD9"/>
<gene>
    <name evidence="1" type="ORF">RND71_040812</name>
</gene>
<dbReference type="PANTHER" id="PTHR13359:SF2">
    <property type="entry name" value="LARGE RIBOSOMAL SUBUNIT PROTEIN ML40"/>
    <property type="match status" value="1"/>
</dbReference>
<dbReference type="EMBL" id="JAVYJV010000023">
    <property type="protein sequence ID" value="KAK4339350.1"/>
    <property type="molecule type" value="Genomic_DNA"/>
</dbReference>
<proteinExistence type="predicted"/>
<organism evidence="1 2">
    <name type="scientific">Anisodus tanguticus</name>
    <dbReference type="NCBI Taxonomy" id="243964"/>
    <lineage>
        <taxon>Eukaryota</taxon>
        <taxon>Viridiplantae</taxon>
        <taxon>Streptophyta</taxon>
        <taxon>Embryophyta</taxon>
        <taxon>Tracheophyta</taxon>
        <taxon>Spermatophyta</taxon>
        <taxon>Magnoliopsida</taxon>
        <taxon>eudicotyledons</taxon>
        <taxon>Gunneridae</taxon>
        <taxon>Pentapetalae</taxon>
        <taxon>asterids</taxon>
        <taxon>lamiids</taxon>
        <taxon>Solanales</taxon>
        <taxon>Solanaceae</taxon>
        <taxon>Solanoideae</taxon>
        <taxon>Hyoscyameae</taxon>
        <taxon>Anisodus</taxon>
    </lineage>
</organism>
<protein>
    <submittedName>
        <fullName evidence="1">Uncharacterized protein</fullName>
    </submittedName>
</protein>
<dbReference type="GO" id="GO:0005762">
    <property type="term" value="C:mitochondrial large ribosomal subunit"/>
    <property type="evidence" value="ECO:0007669"/>
    <property type="project" value="InterPro"/>
</dbReference>
<evidence type="ECO:0000313" key="2">
    <source>
        <dbReference type="Proteomes" id="UP001291623"/>
    </source>
</evidence>
<reference evidence="1" key="1">
    <citation type="submission" date="2023-12" db="EMBL/GenBank/DDBJ databases">
        <title>Genome assembly of Anisodus tanguticus.</title>
        <authorList>
            <person name="Wang Y.-J."/>
        </authorList>
    </citation>
    <scope>NUCLEOTIDE SEQUENCE</scope>
    <source>
        <strain evidence="1">KB-2021</strain>
        <tissue evidence="1">Leaf</tissue>
    </source>
</reference>
<dbReference type="PANTHER" id="PTHR13359">
    <property type="entry name" value="39S RIBOSOMAL PROTEIN L40, MITOCHONDRIAL"/>
    <property type="match status" value="1"/>
</dbReference>
<dbReference type="Proteomes" id="UP001291623">
    <property type="component" value="Unassembled WGS sequence"/>
</dbReference>
<name>A0AAE1QTD9_9SOLA</name>
<sequence length="75" mass="8518">MRKHRQRQAAETTLLRLKKEAIEALPENLKAASLVPDLTPFPVNRFMATLTPPIEGYLDKVMEATKKSSAKEKLR</sequence>
<comment type="caution">
    <text evidence="1">The sequence shown here is derived from an EMBL/GenBank/DDBJ whole genome shotgun (WGS) entry which is preliminary data.</text>
</comment>
<keyword evidence="2" id="KW-1185">Reference proteome</keyword>
<accession>A0AAE1QTD9</accession>